<evidence type="ECO:0000313" key="1">
    <source>
        <dbReference type="EMBL" id="MCU5782123.1"/>
    </source>
</evidence>
<gene>
    <name evidence="1" type="ORF">MA04_01423</name>
</gene>
<dbReference type="InterPro" id="IPR029060">
    <property type="entry name" value="PIN-like_dom_sf"/>
</dbReference>
<dbReference type="Proteomes" id="UP001064106">
    <property type="component" value="Unassembled WGS sequence"/>
</dbReference>
<sequence length="165" mass="18664">MYLLDANTYIQAKNLHYQMSFCPAYWHWLDEQFEAGQLASISSVYHELTVQNDELTEWVKMRKAHFLPVSSEDIQDQFGSVAEYVSGLEDKKAEHIADFLGNADPWLVATACARDATVVTHEAPVPDNSSKVKIPNVCRAFDVPYITTYELLNTLDAQFVLGRSS</sequence>
<evidence type="ECO:0008006" key="3">
    <source>
        <dbReference type="Google" id="ProtNLM"/>
    </source>
</evidence>
<organism evidence="1 2">
    <name type="scientific">Alloalcanivorax balearicus MACL04</name>
    <dbReference type="NCBI Taxonomy" id="1177182"/>
    <lineage>
        <taxon>Bacteria</taxon>
        <taxon>Pseudomonadati</taxon>
        <taxon>Pseudomonadota</taxon>
        <taxon>Gammaproteobacteria</taxon>
        <taxon>Oceanospirillales</taxon>
        <taxon>Alcanivoracaceae</taxon>
        <taxon>Alloalcanivorax</taxon>
    </lineage>
</organism>
<dbReference type="SUPFAM" id="SSF88723">
    <property type="entry name" value="PIN domain-like"/>
    <property type="match status" value="1"/>
</dbReference>
<comment type="caution">
    <text evidence="1">The sequence shown here is derived from an EMBL/GenBank/DDBJ whole genome shotgun (WGS) entry which is preliminary data.</text>
</comment>
<reference evidence="1" key="1">
    <citation type="submission" date="2012-09" db="EMBL/GenBank/DDBJ databases">
        <title>Genome Sequence of alkane-degrading Bacterium Alcanivorax balearicus MACL04.</title>
        <authorList>
            <person name="Lai Q."/>
            <person name="Shao Z."/>
        </authorList>
    </citation>
    <scope>NUCLEOTIDE SEQUENCE</scope>
    <source>
        <strain evidence="1">MACL04</strain>
    </source>
</reference>
<dbReference type="RefSeq" id="WP_262459942.1">
    <property type="nucleotide sequence ID" value="NZ_ARXS01000006.1"/>
</dbReference>
<dbReference type="InterPro" id="IPR016541">
    <property type="entry name" value="UCP008505"/>
</dbReference>
<name>A0ABT2QX94_9GAMM</name>
<accession>A0ABT2QX94</accession>
<keyword evidence="2" id="KW-1185">Reference proteome</keyword>
<proteinExistence type="predicted"/>
<dbReference type="Gene3D" id="3.40.50.1010">
    <property type="entry name" value="5'-nuclease"/>
    <property type="match status" value="1"/>
</dbReference>
<dbReference type="EMBL" id="ARXS01000006">
    <property type="protein sequence ID" value="MCU5782123.1"/>
    <property type="molecule type" value="Genomic_DNA"/>
</dbReference>
<protein>
    <recommendedName>
        <fullName evidence="3">DNA-binding protein</fullName>
    </recommendedName>
</protein>
<evidence type="ECO:0000313" key="2">
    <source>
        <dbReference type="Proteomes" id="UP001064106"/>
    </source>
</evidence>
<dbReference type="Pfam" id="PF14367">
    <property type="entry name" value="DUF4411"/>
    <property type="match status" value="1"/>
</dbReference>